<accession>A0AAN6GGL1</accession>
<dbReference type="InterPro" id="IPR026891">
    <property type="entry name" value="Fn3-like"/>
</dbReference>
<dbReference type="EC" id="3.2.1.21" evidence="4"/>
<dbReference type="AlphaFoldDB" id="A0AAN6GGL1"/>
<feature type="signal peptide" evidence="12">
    <location>
        <begin position="1"/>
        <end position="19"/>
    </location>
</feature>
<evidence type="ECO:0000256" key="7">
    <source>
        <dbReference type="ARBA" id="ARBA00023180"/>
    </source>
</evidence>
<comment type="pathway">
    <text evidence="2">Glycan metabolism; cellulose degradation.</text>
</comment>
<dbReference type="GO" id="GO:0030245">
    <property type="term" value="P:cellulose catabolic process"/>
    <property type="evidence" value="ECO:0007669"/>
    <property type="project" value="UniProtKB-KW"/>
</dbReference>
<name>A0AAN6GGL1_9BASI</name>
<dbReference type="InterPro" id="IPR001764">
    <property type="entry name" value="Glyco_hydro_3_N"/>
</dbReference>
<dbReference type="InterPro" id="IPR036881">
    <property type="entry name" value="Glyco_hydro_3_C_sf"/>
</dbReference>
<dbReference type="SUPFAM" id="SSF52279">
    <property type="entry name" value="Beta-D-glucan exohydrolase, C-terminal domain"/>
    <property type="match status" value="1"/>
</dbReference>
<evidence type="ECO:0000256" key="6">
    <source>
        <dbReference type="ARBA" id="ARBA00023001"/>
    </source>
</evidence>
<comment type="similarity">
    <text evidence="3">Belongs to the glycosyl hydrolase 3 family.</text>
</comment>
<dbReference type="InterPro" id="IPR017853">
    <property type="entry name" value="GH"/>
</dbReference>
<feature type="domain" description="Fibronectin type III-like" evidence="13">
    <location>
        <begin position="780"/>
        <end position="849"/>
    </location>
</feature>
<organism evidence="14 15">
    <name type="scientific">Tilletia horrida</name>
    <dbReference type="NCBI Taxonomy" id="155126"/>
    <lineage>
        <taxon>Eukaryota</taxon>
        <taxon>Fungi</taxon>
        <taxon>Dikarya</taxon>
        <taxon>Basidiomycota</taxon>
        <taxon>Ustilaginomycotina</taxon>
        <taxon>Exobasidiomycetes</taxon>
        <taxon>Tilletiales</taxon>
        <taxon>Tilletiaceae</taxon>
        <taxon>Tilletia</taxon>
    </lineage>
</organism>
<dbReference type="Pfam" id="PF14310">
    <property type="entry name" value="Fn3-like"/>
    <property type="match status" value="1"/>
</dbReference>
<dbReference type="Proteomes" id="UP001176521">
    <property type="component" value="Unassembled WGS sequence"/>
</dbReference>
<dbReference type="InterPro" id="IPR002772">
    <property type="entry name" value="Glyco_hydro_3_C"/>
</dbReference>
<reference evidence="14" key="1">
    <citation type="journal article" date="2023" name="PhytoFront">
        <title>Draft Genome Resources of Seven Strains of Tilletia horrida, Causal Agent of Kernel Smut of Rice.</title>
        <authorList>
            <person name="Khanal S."/>
            <person name="Antony Babu S."/>
            <person name="Zhou X.G."/>
        </authorList>
    </citation>
    <scope>NUCLEOTIDE SEQUENCE</scope>
    <source>
        <strain evidence="14">TX3</strain>
    </source>
</reference>
<feature type="region of interest" description="Disordered" evidence="11">
    <location>
        <begin position="78"/>
        <end position="116"/>
    </location>
</feature>
<protein>
    <recommendedName>
        <fullName evidence="4">beta-glucosidase</fullName>
        <ecNumber evidence="4">3.2.1.21</ecNumber>
    </recommendedName>
</protein>
<evidence type="ECO:0000259" key="13">
    <source>
        <dbReference type="SMART" id="SM01217"/>
    </source>
</evidence>
<keyword evidence="12" id="KW-0732">Signal</keyword>
<evidence type="ECO:0000256" key="9">
    <source>
        <dbReference type="ARBA" id="ARBA00023295"/>
    </source>
</evidence>
<dbReference type="InterPro" id="IPR013783">
    <property type="entry name" value="Ig-like_fold"/>
</dbReference>
<dbReference type="Gene3D" id="3.40.50.1700">
    <property type="entry name" value="Glycoside hydrolase family 3 C-terminal domain"/>
    <property type="match status" value="1"/>
</dbReference>
<dbReference type="GO" id="GO:0008422">
    <property type="term" value="F:beta-glucosidase activity"/>
    <property type="evidence" value="ECO:0007669"/>
    <property type="project" value="UniProtKB-EC"/>
</dbReference>
<keyword evidence="5" id="KW-0378">Hydrolase</keyword>
<dbReference type="FunFam" id="3.20.20.300:FF:000002">
    <property type="entry name" value="Probable beta-glucosidase"/>
    <property type="match status" value="1"/>
</dbReference>
<evidence type="ECO:0000256" key="10">
    <source>
        <dbReference type="ARBA" id="ARBA00023326"/>
    </source>
</evidence>
<keyword evidence="8" id="KW-0119">Carbohydrate metabolism</keyword>
<proteinExistence type="inferred from homology"/>
<dbReference type="PANTHER" id="PTHR42715">
    <property type="entry name" value="BETA-GLUCOSIDASE"/>
    <property type="match status" value="1"/>
</dbReference>
<feature type="chain" id="PRO_5042952655" description="beta-glucosidase" evidence="12">
    <location>
        <begin position="20"/>
        <end position="858"/>
    </location>
</feature>
<keyword evidence="7" id="KW-0325">Glycoprotein</keyword>
<dbReference type="SMART" id="SM01217">
    <property type="entry name" value="Fn3_like"/>
    <property type="match status" value="1"/>
</dbReference>
<dbReference type="FunFam" id="3.40.50.1700:FF:000003">
    <property type="entry name" value="Probable beta-glucosidase"/>
    <property type="match status" value="1"/>
</dbReference>
<evidence type="ECO:0000256" key="8">
    <source>
        <dbReference type="ARBA" id="ARBA00023277"/>
    </source>
</evidence>
<dbReference type="InterPro" id="IPR036962">
    <property type="entry name" value="Glyco_hydro_3_N_sf"/>
</dbReference>
<dbReference type="SUPFAM" id="SSF51445">
    <property type="entry name" value="(Trans)glycosidases"/>
    <property type="match status" value="1"/>
</dbReference>
<evidence type="ECO:0000256" key="1">
    <source>
        <dbReference type="ARBA" id="ARBA00000448"/>
    </source>
</evidence>
<dbReference type="PRINTS" id="PR00133">
    <property type="entry name" value="GLHYDRLASE3"/>
</dbReference>
<evidence type="ECO:0000256" key="3">
    <source>
        <dbReference type="ARBA" id="ARBA00005336"/>
    </source>
</evidence>
<dbReference type="EMBL" id="JAPDMQ010000029">
    <property type="protein sequence ID" value="KAK0539569.1"/>
    <property type="molecule type" value="Genomic_DNA"/>
</dbReference>
<evidence type="ECO:0000256" key="4">
    <source>
        <dbReference type="ARBA" id="ARBA00012744"/>
    </source>
</evidence>
<comment type="catalytic activity">
    <reaction evidence="1">
        <text>Hydrolysis of terminal, non-reducing beta-D-glucosyl residues with release of beta-D-glucose.</text>
        <dbReference type="EC" id="3.2.1.21"/>
    </reaction>
</comment>
<evidence type="ECO:0000256" key="12">
    <source>
        <dbReference type="SAM" id="SignalP"/>
    </source>
</evidence>
<dbReference type="Pfam" id="PF00933">
    <property type="entry name" value="Glyco_hydro_3"/>
    <property type="match status" value="1"/>
</dbReference>
<keyword evidence="10" id="KW-0624">Polysaccharide degradation</keyword>
<sequence length="858" mass="93076">MKFASAILVLALAAFGAEARLENRVHREHPHEHLQSRGPQTDALKSTLHAASNELEDVLSLQGSNQLFTPLINLFEKTNHQGQDPQGNRNAPKQWPPGAIRPSNNPPPGADTARFRPMPETANISAPNLRASSSKWATAIDKAQALVARLTLEEKVTLATGRGWQVSQCVGNIAAIPRVGFPGLCLQDSPLGVRFADRVTVFPAGITTAATFSKDLMYQRGKAMGEEFRTKGANIQLGPGLNALRAPAGGRAFEYGGADPYVAGEVAYHTVDGIQSVGVQANAKHWLFNDQEHYRNQYSSNVDARTTREVYAHPFLRAIQADVASFMCSYNLVNGTWACQNNALINGLLKTEMGFSGPVISDWGAQHSGILTANAGMDMTMPGDTLCCFQGQNSSLWGRNLTISVQNGTVSGSRVNDMATRILAAWYLVGQDDPDYPKPNFNSFNKVSSDNKHIDATADHDVVAREVAAAGIVLAKNKNNALPLKKPRSIALIGGDAGPAYNGPNFFSDHAGYDGVIAEGWGSGTADFSYLISPYEAMQARARKDRTSFTWTFNDWDLKNAKAVATPVEKAIVFVGATSGEDYLTFDGNEGDRNNLTAWHQGDALVKVVASVQKNTIVVVNGPAQIDVEAWITHENVTAVLFAHMGGSEAGNAVTDVLYGDYNPSGRLPYTLAKKRSDYPADVLYSSSDPFPPLPYSEGLFVDYRHFDHKNITPRYEFGHGLSYTTFTYGKASGQWVGDKNFNSKWGDAQAAAGLPDWLFADTYRVSFTLTNSGSVDGYEVPQVYLGFPSSSGEPPKVLRAFDRVLVKKGETVAVSFTLSAYDLCNYDVVQGRWLKPEGSIKVLVGASSRKIKSTFTI</sequence>
<dbReference type="PANTHER" id="PTHR42715:SF2">
    <property type="entry name" value="BETA-GLUCOSIDASE F-RELATED"/>
    <property type="match status" value="1"/>
</dbReference>
<dbReference type="Pfam" id="PF01915">
    <property type="entry name" value="Glyco_hydro_3_C"/>
    <property type="match status" value="1"/>
</dbReference>
<evidence type="ECO:0000313" key="15">
    <source>
        <dbReference type="Proteomes" id="UP001176521"/>
    </source>
</evidence>
<evidence type="ECO:0000256" key="11">
    <source>
        <dbReference type="SAM" id="MobiDB-lite"/>
    </source>
</evidence>
<dbReference type="Gene3D" id="2.60.40.10">
    <property type="entry name" value="Immunoglobulins"/>
    <property type="match status" value="1"/>
</dbReference>
<evidence type="ECO:0000313" key="14">
    <source>
        <dbReference type="EMBL" id="KAK0539569.1"/>
    </source>
</evidence>
<keyword evidence="6" id="KW-0136">Cellulose degradation</keyword>
<dbReference type="Gene3D" id="3.20.20.300">
    <property type="entry name" value="Glycoside hydrolase, family 3, N-terminal domain"/>
    <property type="match status" value="1"/>
</dbReference>
<evidence type="ECO:0000256" key="2">
    <source>
        <dbReference type="ARBA" id="ARBA00004987"/>
    </source>
</evidence>
<gene>
    <name evidence="14" type="ORF">OC842_000919</name>
</gene>
<evidence type="ECO:0000256" key="5">
    <source>
        <dbReference type="ARBA" id="ARBA00022801"/>
    </source>
</evidence>
<keyword evidence="9" id="KW-0326">Glycosidase</keyword>
<feature type="compositionally biased region" description="Polar residues" evidence="11">
    <location>
        <begin position="80"/>
        <end position="91"/>
    </location>
</feature>
<keyword evidence="15" id="KW-1185">Reference proteome</keyword>
<comment type="caution">
    <text evidence="14">The sequence shown here is derived from an EMBL/GenBank/DDBJ whole genome shotgun (WGS) entry which is preliminary data.</text>
</comment>
<dbReference type="InterPro" id="IPR050288">
    <property type="entry name" value="Cellulose_deg_GH3"/>
</dbReference>